<evidence type="ECO:0000259" key="4">
    <source>
        <dbReference type="PROSITE" id="PS51279"/>
    </source>
</evidence>
<reference evidence="5" key="1">
    <citation type="journal article" date="2020" name="Stud. Mycol.">
        <title>101 Dothideomycetes genomes: a test case for predicting lifestyles and emergence of pathogens.</title>
        <authorList>
            <person name="Haridas S."/>
            <person name="Albert R."/>
            <person name="Binder M."/>
            <person name="Bloem J."/>
            <person name="Labutti K."/>
            <person name="Salamov A."/>
            <person name="Andreopoulos B."/>
            <person name="Baker S."/>
            <person name="Barry K."/>
            <person name="Bills G."/>
            <person name="Bluhm B."/>
            <person name="Cannon C."/>
            <person name="Castanera R."/>
            <person name="Culley D."/>
            <person name="Daum C."/>
            <person name="Ezra D."/>
            <person name="Gonzalez J."/>
            <person name="Henrissat B."/>
            <person name="Kuo A."/>
            <person name="Liang C."/>
            <person name="Lipzen A."/>
            <person name="Lutzoni F."/>
            <person name="Magnuson J."/>
            <person name="Mondo S."/>
            <person name="Nolan M."/>
            <person name="Ohm R."/>
            <person name="Pangilinan J."/>
            <person name="Park H.-J."/>
            <person name="Ramirez L."/>
            <person name="Alfaro M."/>
            <person name="Sun H."/>
            <person name="Tritt A."/>
            <person name="Yoshinaga Y."/>
            <person name="Zwiers L.-H."/>
            <person name="Turgeon B."/>
            <person name="Goodwin S."/>
            <person name="Spatafora J."/>
            <person name="Crous P."/>
            <person name="Grigoriev I."/>
        </authorList>
    </citation>
    <scope>NUCLEOTIDE SEQUENCE</scope>
    <source>
        <strain evidence="5">CBS 269.34</strain>
    </source>
</reference>
<proteinExistence type="inferred from homology"/>
<dbReference type="Pfam" id="PF07572">
    <property type="entry name" value="BCNT"/>
    <property type="match status" value="1"/>
</dbReference>
<dbReference type="PANTHER" id="PTHR48407:SF1">
    <property type="entry name" value="CRANIOFACIAL DEVELOPMENT PROTEIN 1"/>
    <property type="match status" value="1"/>
</dbReference>
<feature type="compositionally biased region" description="Polar residues" evidence="3">
    <location>
        <begin position="277"/>
        <end position="287"/>
    </location>
</feature>
<feature type="compositionally biased region" description="Basic residues" evidence="3">
    <location>
        <begin position="49"/>
        <end position="58"/>
    </location>
</feature>
<evidence type="ECO:0000313" key="5">
    <source>
        <dbReference type="EMBL" id="KAF2492414.1"/>
    </source>
</evidence>
<evidence type="ECO:0000256" key="1">
    <source>
        <dbReference type="ARBA" id="ARBA00010465"/>
    </source>
</evidence>
<accession>A0A6A6QK24</accession>
<feature type="compositionally biased region" description="Acidic residues" evidence="3">
    <location>
        <begin position="87"/>
        <end position="99"/>
    </location>
</feature>
<evidence type="ECO:0000256" key="2">
    <source>
        <dbReference type="ARBA" id="ARBA00019138"/>
    </source>
</evidence>
<dbReference type="InterPro" id="IPR027124">
    <property type="entry name" value="Swc5/CFDP1/2"/>
</dbReference>
<organism evidence="5 6">
    <name type="scientific">Lophium mytilinum</name>
    <dbReference type="NCBI Taxonomy" id="390894"/>
    <lineage>
        <taxon>Eukaryota</taxon>
        <taxon>Fungi</taxon>
        <taxon>Dikarya</taxon>
        <taxon>Ascomycota</taxon>
        <taxon>Pezizomycotina</taxon>
        <taxon>Dothideomycetes</taxon>
        <taxon>Pleosporomycetidae</taxon>
        <taxon>Mytilinidiales</taxon>
        <taxon>Mytilinidiaceae</taxon>
        <taxon>Lophium</taxon>
    </lineage>
</organism>
<protein>
    <recommendedName>
        <fullName evidence="2">SWR1-complex protein 5</fullName>
    </recommendedName>
</protein>
<dbReference type="AlphaFoldDB" id="A0A6A6QK24"/>
<evidence type="ECO:0000313" key="6">
    <source>
        <dbReference type="Proteomes" id="UP000799750"/>
    </source>
</evidence>
<gene>
    <name evidence="5" type="ORF">BU16DRAFT_564868</name>
</gene>
<feature type="domain" description="BCNT-C" evidence="4">
    <location>
        <begin position="287"/>
        <end position="366"/>
    </location>
</feature>
<dbReference type="GO" id="GO:0000812">
    <property type="term" value="C:Swr1 complex"/>
    <property type="evidence" value="ECO:0007669"/>
    <property type="project" value="TreeGrafter"/>
</dbReference>
<feature type="region of interest" description="Disordered" evidence="3">
    <location>
        <begin position="1"/>
        <end position="110"/>
    </location>
</feature>
<feature type="region of interest" description="Disordered" evidence="3">
    <location>
        <begin position="140"/>
        <end position="175"/>
    </location>
</feature>
<sequence length="369" mass="40411">MSQQPLSPEADEQYHESSDEDFNPATAPVADESSTSDEDEPTPAATKPVSRKRKRKAPSRAEFDSGDEVTIQAAKSRRAKRKTGKADDDDILLSDDEGGEGGLVKTRAQRRVEKIERRPLARTDGATVDVDALWSQMLAAPLKPQTSVPGAETQDGAPKKGEDAGTGPQKVDGPSDEFITLKLVAKHAGQTDTFEKRVRKGSAAHHQYIKDGWTIVESPPIPPEEPTAETDAESADQSAAPEPDTIRRPLRRPFRFEPNPAGYVKSLPPDRQLTWPRKSTTVGQENAPTPAVAKSMLPPEKVKKLNVVDKTRLDWTGFVDKEGLADDLDEYGKAKANYAERMAFLANVDAKEEEERRRAREGAKGKAKA</sequence>
<dbReference type="InterPro" id="IPR011421">
    <property type="entry name" value="BCNT-C"/>
</dbReference>
<feature type="region of interest" description="Disordered" evidence="3">
    <location>
        <begin position="210"/>
        <end position="293"/>
    </location>
</feature>
<keyword evidence="6" id="KW-1185">Reference proteome</keyword>
<dbReference type="PANTHER" id="PTHR48407">
    <property type="entry name" value="CRANIOFACIAL DEVELOPMENT PROTEIN 1"/>
    <property type="match status" value="1"/>
</dbReference>
<comment type="similarity">
    <text evidence="1">Belongs to the SWC5 family.</text>
</comment>
<dbReference type="EMBL" id="MU004194">
    <property type="protein sequence ID" value="KAF2492414.1"/>
    <property type="molecule type" value="Genomic_DNA"/>
</dbReference>
<evidence type="ECO:0000256" key="3">
    <source>
        <dbReference type="SAM" id="MobiDB-lite"/>
    </source>
</evidence>
<dbReference type="Proteomes" id="UP000799750">
    <property type="component" value="Unassembled WGS sequence"/>
</dbReference>
<feature type="region of interest" description="Disordered" evidence="3">
    <location>
        <begin position="350"/>
        <end position="369"/>
    </location>
</feature>
<dbReference type="OrthoDB" id="445677at2759"/>
<dbReference type="PROSITE" id="PS51279">
    <property type="entry name" value="BCNT_C"/>
    <property type="match status" value="1"/>
</dbReference>
<name>A0A6A6QK24_9PEZI</name>